<name>A0ABR9L4N1_9PSEU</name>
<dbReference type="Proteomes" id="UP000656548">
    <property type="component" value="Unassembled WGS sequence"/>
</dbReference>
<organism evidence="2 3">
    <name type="scientific">Amycolatopsis roodepoortensis</name>
    <dbReference type="NCBI Taxonomy" id="700274"/>
    <lineage>
        <taxon>Bacteria</taxon>
        <taxon>Bacillati</taxon>
        <taxon>Actinomycetota</taxon>
        <taxon>Actinomycetes</taxon>
        <taxon>Pseudonocardiales</taxon>
        <taxon>Pseudonocardiaceae</taxon>
        <taxon>Amycolatopsis</taxon>
    </lineage>
</organism>
<dbReference type="RefSeq" id="WP_192743144.1">
    <property type="nucleotide sequence ID" value="NZ_JADBEJ010000004.1"/>
</dbReference>
<comment type="caution">
    <text evidence="2">The sequence shown here is derived from an EMBL/GenBank/DDBJ whole genome shotgun (WGS) entry which is preliminary data.</text>
</comment>
<keyword evidence="1" id="KW-0472">Membrane</keyword>
<evidence type="ECO:0000313" key="3">
    <source>
        <dbReference type="Proteomes" id="UP000656548"/>
    </source>
</evidence>
<protein>
    <submittedName>
        <fullName evidence="2">Uncharacterized protein</fullName>
    </submittedName>
</protein>
<accession>A0ABR9L4N1</accession>
<evidence type="ECO:0000313" key="2">
    <source>
        <dbReference type="EMBL" id="MBE1575678.1"/>
    </source>
</evidence>
<feature type="transmembrane region" description="Helical" evidence="1">
    <location>
        <begin position="26"/>
        <end position="47"/>
    </location>
</feature>
<dbReference type="EMBL" id="JADBEJ010000004">
    <property type="protein sequence ID" value="MBE1575678.1"/>
    <property type="molecule type" value="Genomic_DNA"/>
</dbReference>
<gene>
    <name evidence="2" type="ORF">H4W30_002725</name>
</gene>
<keyword evidence="1" id="KW-1133">Transmembrane helix</keyword>
<keyword evidence="3" id="KW-1185">Reference proteome</keyword>
<keyword evidence="1" id="KW-0812">Transmembrane</keyword>
<sequence length="116" mass="11986">MSFTYVAIAVSGAASGFLLNEFGARYPVETALVVILICGVATLCWAGTRLLRDAAGRVDALLDDELGGSGEDHFAESTAIGGGNSRFRGAKGVTTALLRGDVVRKPNGMWSPGPKA</sequence>
<evidence type="ECO:0000256" key="1">
    <source>
        <dbReference type="SAM" id="Phobius"/>
    </source>
</evidence>
<reference evidence="2 3" key="1">
    <citation type="submission" date="2020-10" db="EMBL/GenBank/DDBJ databases">
        <title>Sequencing the genomes of 1000 actinobacteria strains.</title>
        <authorList>
            <person name="Klenk H.-P."/>
        </authorList>
    </citation>
    <scope>NUCLEOTIDE SEQUENCE [LARGE SCALE GENOMIC DNA]</scope>
    <source>
        <strain evidence="2 3">DSM 46661</strain>
    </source>
</reference>
<proteinExistence type="predicted"/>